<accession>A0A9P0I1W6</accession>
<gene>
    <name evidence="4" type="ORF">SPLIT_LOCUS3274</name>
</gene>
<proteinExistence type="inferred from homology"/>
<dbReference type="Pfam" id="PF08238">
    <property type="entry name" value="Sel1"/>
    <property type="match status" value="16"/>
</dbReference>
<dbReference type="InterPro" id="IPR011990">
    <property type="entry name" value="TPR-like_helical_dom_sf"/>
</dbReference>
<dbReference type="InterPro" id="IPR006597">
    <property type="entry name" value="Sel1-like"/>
</dbReference>
<comment type="similarity">
    <text evidence="1">Belongs to the sel-1 family.</text>
</comment>
<dbReference type="GO" id="GO:0005789">
    <property type="term" value="C:endoplasmic reticulum membrane"/>
    <property type="evidence" value="ECO:0007669"/>
    <property type="project" value="TreeGrafter"/>
</dbReference>
<dbReference type="Proteomes" id="UP001153321">
    <property type="component" value="Chromosome 16"/>
</dbReference>
<reference evidence="4" key="1">
    <citation type="submission" date="2022-02" db="EMBL/GenBank/DDBJ databases">
        <authorList>
            <person name="King R."/>
        </authorList>
    </citation>
    <scope>NUCLEOTIDE SEQUENCE</scope>
</reference>
<sequence length="1323" mass="147630">MPRLEVYLLYLCVFLLSSNLLGPEALKKKRKITTESDDDLDTKNTDTVYRTIEIFEEYIDALRNSSDVPEDWGNNKDNNLDKVEYYLKLLKKGLLRHILTATCKTEGDIQKFNEVLQVIMDSLPPLVQEKELELSSELKEAKELYEAALLTLLRRTPEFYRLVFKVRLPMDTMGYILGKMKLVWSYLTREGHEWELEKIKANLHRAMLQMKKAADTGYAPAKIKLAWSFLFGENIEMDFERAKNIFEEMAAEGNADAHAGMGFLYATGIAVPVSQAKALVHYMMGALGDSDFAQMALAYRYWSGNTVPSSCPKAMDLYMRVADKVASNMEGAGPGNIDPERDVLVSTNITEYYQQLAEKKMREKQAQPDYKRDLRYFEEAAKRDNPVAQVELGFMYLKGRGVPKDPRIAFKYFTMAANQGWAEGQLQLGIMYLNGIGVRRDFKQANKYFSLASQTGHVLALYHLGQMLAQGLGVKHSCFNAVMHFMNVSKRGPWATRILDAHSSGYPRGVDSEILQRLWLAELGYSSQQWTAAVMLETSNHHLFNEPEIQARYRQLVTRSKVPRQDQSINSIIKYNELLGPEARKKSEKNDEDEEGSEGSDSKYNPVDADYFKELKDAMKKEEIVLQEYADAIRNARDIPKDEDHKETHLDQMEYTLKLLKKSLLRHTESAWIHDPKSTESLEGDIEKLEDNPQDILDTLPPLPEEPEPELSPELKEAKELYDAAMVKLNRRSPDLRGAILQVKQAADMGYIPAKIKLAWSYLFGEGVELDLEKAKKIFEELAVDGNADAHAGMGFLYATGIAVPVSQAKALVHYMMGALGDSDFAQMALAYRYWSGNTVPSSCPKAMDLYMKVASKVASQVTFSGGPAIQRTRLIDEAEGGGPGTLDTDLIEYYQLLAEKGDVQAQVGLGQLHFQGGRGVTLDINKALHYFQQAAKTGNAVANAFLGKIYLEGGDGIKADNDTALRYFRKAAELNNPVGQSGLGIMYLQGRGVPKDTNAAFKYFTMAANQGWVEGQLHLGFMYFGGIGVRRDFKQANKYFSLASQTGHVLALYHLGQMHAQGLGVMRSCTTAVELFKNVCERGGWGARLMRAHAGWRARDSDSALLQYLALAERGLEIAQTNAAFLLDNGEVRLFSESERWARALQLWARAAAQGSGAARVKLGDYHYYGLGTPHDLEAAAYHYRIASEQLHNAQATFNLGYMHERGLGLAQDAHLAKRCYDLAAESSPDARLPAALALARLNAATALSQILDSPLAVIFLTDSALLSNWDLYLITALLGALGVVDKLGNYLGHQVGKGTLRDAHAQLPRVAAAPKQYRGVD</sequence>
<name>A0A9P0I1W6_SPOLI</name>
<evidence type="ECO:0008006" key="6">
    <source>
        <dbReference type="Google" id="ProtNLM"/>
    </source>
</evidence>
<keyword evidence="3" id="KW-0732">Signal</keyword>
<keyword evidence="5" id="KW-1185">Reference proteome</keyword>
<feature type="region of interest" description="Disordered" evidence="2">
    <location>
        <begin position="583"/>
        <end position="606"/>
    </location>
</feature>
<organism evidence="4 5">
    <name type="scientific">Spodoptera littoralis</name>
    <name type="common">Egyptian cotton leafworm</name>
    <dbReference type="NCBI Taxonomy" id="7109"/>
    <lineage>
        <taxon>Eukaryota</taxon>
        <taxon>Metazoa</taxon>
        <taxon>Ecdysozoa</taxon>
        <taxon>Arthropoda</taxon>
        <taxon>Hexapoda</taxon>
        <taxon>Insecta</taxon>
        <taxon>Pterygota</taxon>
        <taxon>Neoptera</taxon>
        <taxon>Endopterygota</taxon>
        <taxon>Lepidoptera</taxon>
        <taxon>Glossata</taxon>
        <taxon>Ditrysia</taxon>
        <taxon>Noctuoidea</taxon>
        <taxon>Noctuidae</taxon>
        <taxon>Amphipyrinae</taxon>
        <taxon>Spodoptera</taxon>
    </lineage>
</organism>
<feature type="chain" id="PRO_5040111931" description="Protein sel-1 homolog 1" evidence="3">
    <location>
        <begin position="21"/>
        <end position="1323"/>
    </location>
</feature>
<evidence type="ECO:0000256" key="3">
    <source>
        <dbReference type="SAM" id="SignalP"/>
    </source>
</evidence>
<evidence type="ECO:0000256" key="2">
    <source>
        <dbReference type="SAM" id="MobiDB-lite"/>
    </source>
</evidence>
<evidence type="ECO:0000313" key="4">
    <source>
        <dbReference type="EMBL" id="CAH1637916.1"/>
    </source>
</evidence>
<dbReference type="PANTHER" id="PTHR11102:SF147">
    <property type="entry name" value="SEL1L ADAPTOR SUBUNIT OF ERAD E3 UBIQUITIN LIGASE"/>
    <property type="match status" value="1"/>
</dbReference>
<dbReference type="SUPFAM" id="SSF81901">
    <property type="entry name" value="HCP-like"/>
    <property type="match status" value="5"/>
</dbReference>
<dbReference type="InterPro" id="IPR050767">
    <property type="entry name" value="Sel1_AlgK"/>
</dbReference>
<evidence type="ECO:0000313" key="5">
    <source>
        <dbReference type="Proteomes" id="UP001153321"/>
    </source>
</evidence>
<dbReference type="SMART" id="SM00671">
    <property type="entry name" value="SEL1"/>
    <property type="match status" value="16"/>
</dbReference>
<dbReference type="PANTHER" id="PTHR11102">
    <property type="entry name" value="SEL-1-LIKE PROTEIN"/>
    <property type="match status" value="1"/>
</dbReference>
<dbReference type="EMBL" id="LR824547">
    <property type="protein sequence ID" value="CAH1637916.1"/>
    <property type="molecule type" value="Genomic_DNA"/>
</dbReference>
<protein>
    <recommendedName>
        <fullName evidence="6">Protein sel-1 homolog 1</fullName>
    </recommendedName>
</protein>
<feature type="signal peptide" evidence="3">
    <location>
        <begin position="1"/>
        <end position="20"/>
    </location>
</feature>
<dbReference type="Gene3D" id="1.25.40.10">
    <property type="entry name" value="Tetratricopeptide repeat domain"/>
    <property type="match status" value="4"/>
</dbReference>
<dbReference type="GO" id="GO:0036503">
    <property type="term" value="P:ERAD pathway"/>
    <property type="evidence" value="ECO:0007669"/>
    <property type="project" value="TreeGrafter"/>
</dbReference>
<evidence type="ECO:0000256" key="1">
    <source>
        <dbReference type="ARBA" id="ARBA00038101"/>
    </source>
</evidence>